<dbReference type="InterPro" id="IPR051135">
    <property type="entry name" value="Gal/GlcNAc/GalNAc_ST"/>
</dbReference>
<evidence type="ECO:0000313" key="3">
    <source>
        <dbReference type="RefSeq" id="XP_005110985.1"/>
    </source>
</evidence>
<keyword evidence="2" id="KW-1185">Reference proteome</keyword>
<reference evidence="3" key="1">
    <citation type="submission" date="2025-08" db="UniProtKB">
        <authorList>
            <consortium name="RefSeq"/>
        </authorList>
    </citation>
    <scope>IDENTIFICATION</scope>
</reference>
<dbReference type="PANTHER" id="PTHR10704">
    <property type="entry name" value="CARBOHYDRATE SULFOTRANSFERASE"/>
    <property type="match status" value="1"/>
</dbReference>
<accession>A0ABM0K811</accession>
<keyword evidence="1" id="KW-1133">Transmembrane helix</keyword>
<dbReference type="GeneID" id="101852129"/>
<keyword evidence="1" id="KW-0812">Transmembrane</keyword>
<dbReference type="SUPFAM" id="SSF52540">
    <property type="entry name" value="P-loop containing nucleoside triphosphate hydrolases"/>
    <property type="match status" value="1"/>
</dbReference>
<dbReference type="Pfam" id="PF13469">
    <property type="entry name" value="Sulfotransfer_3"/>
    <property type="match status" value="1"/>
</dbReference>
<organism evidence="2 3">
    <name type="scientific">Aplysia californica</name>
    <name type="common">California sea hare</name>
    <dbReference type="NCBI Taxonomy" id="6500"/>
    <lineage>
        <taxon>Eukaryota</taxon>
        <taxon>Metazoa</taxon>
        <taxon>Spiralia</taxon>
        <taxon>Lophotrochozoa</taxon>
        <taxon>Mollusca</taxon>
        <taxon>Gastropoda</taxon>
        <taxon>Heterobranchia</taxon>
        <taxon>Euthyneura</taxon>
        <taxon>Tectipleura</taxon>
        <taxon>Aplysiida</taxon>
        <taxon>Aplysioidea</taxon>
        <taxon>Aplysiidae</taxon>
        <taxon>Aplysia</taxon>
    </lineage>
</organism>
<protein>
    <submittedName>
        <fullName evidence="3">Carbohydrate sulfotransferase 1 isoform X1</fullName>
    </submittedName>
</protein>
<evidence type="ECO:0000313" key="2">
    <source>
        <dbReference type="Proteomes" id="UP000694888"/>
    </source>
</evidence>
<sequence length="422" mass="48474">MRTIVHKVRDLSSVKSVCKYLRATSRRVGPYIWLNMGGVKVPTPIFFTLAAGLVLGMVYIHRFTVIPLASHVISNVPGVSVDPAQTRQTAAMTMTSDMPSNRSRRQQLLLITYGRSGSSFTSALIRAHPGVFYFFEPLYRIYLQHSAHEKSGFSVWGENRHEESQALMESFLQCDLHNATDMDNVQNKNSNDTKDTYICLASRSRGWKHLSCFMKMVETCQSRDMTFVKSIRFRVAWAEALLEKYPDFKMLYLLRDPRAVLFSQSKVFKTFDWKNDVSSVSKKHCQALTEDIDHFRRLREKYPTRVKAIRYEDGAMNPQRYAKEIYSFVGLEFSSEAQRLVGTLTSSNNAKKGREQYSVFRKEPELAMRKWRFSAGYKSVSVVDSKCSHLYPVLGYRNVTSQKDLESNVTVVLKPDSEKGIF</sequence>
<dbReference type="RefSeq" id="XP_005110985.1">
    <property type="nucleotide sequence ID" value="XM_005110928.3"/>
</dbReference>
<feature type="transmembrane region" description="Helical" evidence="1">
    <location>
        <begin position="41"/>
        <end position="60"/>
    </location>
</feature>
<dbReference type="Proteomes" id="UP000694888">
    <property type="component" value="Unplaced"/>
</dbReference>
<dbReference type="PANTHER" id="PTHR10704:SF44">
    <property type="entry name" value="LD35051P-RELATED"/>
    <property type="match status" value="1"/>
</dbReference>
<dbReference type="InterPro" id="IPR027417">
    <property type="entry name" value="P-loop_NTPase"/>
</dbReference>
<dbReference type="Gene3D" id="3.40.50.300">
    <property type="entry name" value="P-loop containing nucleotide triphosphate hydrolases"/>
    <property type="match status" value="1"/>
</dbReference>
<gene>
    <name evidence="3" type="primary">LOC101852129</name>
</gene>
<proteinExistence type="predicted"/>
<keyword evidence="1" id="KW-0472">Membrane</keyword>
<evidence type="ECO:0000256" key="1">
    <source>
        <dbReference type="SAM" id="Phobius"/>
    </source>
</evidence>
<name>A0ABM0K811_APLCA</name>